<dbReference type="PROSITE" id="PS50026">
    <property type="entry name" value="EGF_3"/>
    <property type="match status" value="1"/>
</dbReference>
<evidence type="ECO:0000256" key="1">
    <source>
        <dbReference type="PROSITE-ProRule" id="PRU00076"/>
    </source>
</evidence>
<dbReference type="CDD" id="cd00054">
    <property type="entry name" value="EGF_CA"/>
    <property type="match status" value="1"/>
</dbReference>
<dbReference type="Proteomes" id="UP000465112">
    <property type="component" value="Chromosome 15"/>
</dbReference>
<accession>A0A6A5F055</accession>
<keyword evidence="5" id="KW-1185">Reference proteome</keyword>
<feature type="signal peptide" evidence="2">
    <location>
        <begin position="1"/>
        <end position="21"/>
    </location>
</feature>
<dbReference type="Gene3D" id="2.10.25.10">
    <property type="entry name" value="Laminin"/>
    <property type="match status" value="1"/>
</dbReference>
<dbReference type="SUPFAM" id="SSF57196">
    <property type="entry name" value="EGF/Laminin"/>
    <property type="match status" value="1"/>
</dbReference>
<keyword evidence="1" id="KW-0245">EGF-like domain</keyword>
<dbReference type="OrthoDB" id="4405280at2759"/>
<evidence type="ECO:0000313" key="4">
    <source>
        <dbReference type="EMBL" id="KAF1380232.1"/>
    </source>
</evidence>
<reference evidence="4 5" key="1">
    <citation type="submission" date="2019-06" db="EMBL/GenBank/DDBJ databases">
        <title>A chromosome-scale genome assembly of the European perch, Perca fluviatilis.</title>
        <authorList>
            <person name="Roques C."/>
            <person name="Zahm M."/>
            <person name="Cabau C."/>
            <person name="Klopp C."/>
            <person name="Bouchez O."/>
            <person name="Donnadieu C."/>
            <person name="Kuhl H."/>
            <person name="Gislard M."/>
            <person name="Guendouz S."/>
            <person name="Journot L."/>
            <person name="Haffray P."/>
            <person name="Bestin A."/>
            <person name="Morvezen R."/>
            <person name="Feron R."/>
            <person name="Wen M."/>
            <person name="Jouanno E."/>
            <person name="Herpin A."/>
            <person name="Schartl M."/>
            <person name="Postlethwait J."/>
            <person name="Schaerlinger B."/>
            <person name="Chardard D."/>
            <person name="Lecocq T."/>
            <person name="Poncet C."/>
            <person name="Jaffrelo L."/>
            <person name="Lampietro C."/>
            <person name="Guiguen Y."/>
        </authorList>
    </citation>
    <scope>NUCLEOTIDE SEQUENCE [LARGE SCALE GENOMIC DNA]</scope>
    <source>
        <tissue evidence="4">Blood</tissue>
    </source>
</reference>
<evidence type="ECO:0000259" key="3">
    <source>
        <dbReference type="PROSITE" id="PS50026"/>
    </source>
</evidence>
<sequence length="532" mass="61266">MVFPRLLASLILLLYWTTSSAESHDPTSSVISPSYRVKRDQPFENREKWEKSLAALSAAKEVLPLIKKGIEKIDIKKLTAVMNSLANIASLAPGIGSLIFSVVNMVLIFIPQDDPVLNEVKKGFAEVNRKLDSISIQISNLATDVEWYNYASVYSQDELRILNAWKKFNDLLQNSQLVTNEDQKLRLAEIFTNYYENTGTEASVANFYHYLTVNDTSLSGNLNVLLRKKFKCDFQEIGKYNVYFSRLLWQGMVLNQFYWKLIGLDSSGIEAKHTKMFNDVYAAQKSALEAECLDNYEHYLEEDVMEISKGLSADNTTAIAVQVKEFLDNKYFWYNWVVMVYTDEHTKHKLFNMIKIPVGTITVNVGYTLKAEEINMQEVTDKLVKCHNDMWKYSMKACDQISFNIKTCDHYGEHFRQYVKVMHASIQNDFVQVPKALEVSDKLDCTLSEYSVFSHHKLYVYYSRNISPCHEDTCENGKCRRLLNSNEYLCECPPSYHGDRCEKEIENQTVPAIIKGQTVPDITTINAKLKRF</sequence>
<evidence type="ECO:0000313" key="5">
    <source>
        <dbReference type="Proteomes" id="UP000465112"/>
    </source>
</evidence>
<dbReference type="InterPro" id="IPR000742">
    <property type="entry name" value="EGF"/>
</dbReference>
<gene>
    <name evidence="4" type="ORF">PFLUV_G00184700</name>
</gene>
<dbReference type="EMBL" id="VHII01000015">
    <property type="protein sequence ID" value="KAF1380232.1"/>
    <property type="molecule type" value="Genomic_DNA"/>
</dbReference>
<dbReference type="InterPro" id="IPR039051">
    <property type="entry name" value="SE-CTX-like"/>
</dbReference>
<comment type="caution">
    <text evidence="4">The sequence shown here is derived from an EMBL/GenBank/DDBJ whole genome shotgun (WGS) entry which is preliminary data.</text>
</comment>
<protein>
    <recommendedName>
        <fullName evidence="3">EGF-like domain-containing protein</fullName>
    </recommendedName>
</protein>
<dbReference type="PANTHER" id="PTHR40472">
    <property type="entry name" value="RICIN B-TYPE LECTIN DOMAIN-CONTAINING PROTEIN"/>
    <property type="match status" value="1"/>
</dbReference>
<name>A0A6A5F055_PERFL</name>
<dbReference type="PANTHER" id="PTHR40472:SF6">
    <property type="entry name" value="RICIN B-TYPE LECTIN DOMAIN-CONTAINING PROTEIN"/>
    <property type="match status" value="1"/>
</dbReference>
<dbReference type="PROSITE" id="PS00022">
    <property type="entry name" value="EGF_1"/>
    <property type="match status" value="1"/>
</dbReference>
<keyword evidence="1" id="KW-1015">Disulfide bond</keyword>
<dbReference type="AlphaFoldDB" id="A0A6A5F055"/>
<feature type="chain" id="PRO_5025432178" description="EGF-like domain-containing protein" evidence="2">
    <location>
        <begin position="22"/>
        <end position="532"/>
    </location>
</feature>
<feature type="disulfide bond" evidence="1">
    <location>
        <begin position="469"/>
        <end position="479"/>
    </location>
</feature>
<feature type="disulfide bond" evidence="1">
    <location>
        <begin position="492"/>
        <end position="501"/>
    </location>
</feature>
<keyword evidence="2" id="KW-0732">Signal</keyword>
<evidence type="ECO:0000256" key="2">
    <source>
        <dbReference type="SAM" id="SignalP"/>
    </source>
</evidence>
<proteinExistence type="predicted"/>
<comment type="caution">
    <text evidence="1">Lacks conserved residue(s) required for the propagation of feature annotation.</text>
</comment>
<feature type="domain" description="EGF-like" evidence="3">
    <location>
        <begin position="465"/>
        <end position="502"/>
    </location>
</feature>
<dbReference type="SMART" id="SM00181">
    <property type="entry name" value="EGF"/>
    <property type="match status" value="1"/>
</dbReference>
<organism evidence="4 5">
    <name type="scientific">Perca fluviatilis</name>
    <name type="common">European perch</name>
    <dbReference type="NCBI Taxonomy" id="8168"/>
    <lineage>
        <taxon>Eukaryota</taxon>
        <taxon>Metazoa</taxon>
        <taxon>Chordata</taxon>
        <taxon>Craniata</taxon>
        <taxon>Vertebrata</taxon>
        <taxon>Euteleostomi</taxon>
        <taxon>Actinopterygii</taxon>
        <taxon>Neopterygii</taxon>
        <taxon>Teleostei</taxon>
        <taxon>Neoteleostei</taxon>
        <taxon>Acanthomorphata</taxon>
        <taxon>Eupercaria</taxon>
        <taxon>Perciformes</taxon>
        <taxon>Percoidei</taxon>
        <taxon>Percidae</taxon>
        <taxon>Percinae</taxon>
        <taxon>Perca</taxon>
    </lineage>
</organism>